<sequence>MGSLMAGWDSPILDSDTVSSMRNRSLTKEEIEYFWRMHKTSEEEEEHPLDVVSPLKNVESKDTGTAHQSTYSPMLEICKKHPETGGGLDINETKKTDDWWTRSSWAFLNEPPYEDVDKSSFKYESQFHVAEAANKKLMHAN</sequence>
<comment type="caution">
    <text evidence="1">The sequence shown here is derived from an EMBL/GenBank/DDBJ whole genome shotgun (WGS) entry which is preliminary data.</text>
</comment>
<protein>
    <submittedName>
        <fullName evidence="1">Uncharacterized protein</fullName>
    </submittedName>
</protein>
<proteinExistence type="predicted"/>
<dbReference type="EMBL" id="CM056817">
    <property type="protein sequence ID" value="KAJ8619758.1"/>
    <property type="molecule type" value="Genomic_DNA"/>
</dbReference>
<organism evidence="1 2">
    <name type="scientific">Persea americana</name>
    <name type="common">Avocado</name>
    <dbReference type="NCBI Taxonomy" id="3435"/>
    <lineage>
        <taxon>Eukaryota</taxon>
        <taxon>Viridiplantae</taxon>
        <taxon>Streptophyta</taxon>
        <taxon>Embryophyta</taxon>
        <taxon>Tracheophyta</taxon>
        <taxon>Spermatophyta</taxon>
        <taxon>Magnoliopsida</taxon>
        <taxon>Magnoliidae</taxon>
        <taxon>Laurales</taxon>
        <taxon>Lauraceae</taxon>
        <taxon>Persea</taxon>
    </lineage>
</organism>
<evidence type="ECO:0000313" key="2">
    <source>
        <dbReference type="Proteomes" id="UP001234297"/>
    </source>
</evidence>
<evidence type="ECO:0000313" key="1">
    <source>
        <dbReference type="EMBL" id="KAJ8619758.1"/>
    </source>
</evidence>
<keyword evidence="2" id="KW-1185">Reference proteome</keyword>
<dbReference type="Proteomes" id="UP001234297">
    <property type="component" value="Chromosome 9"/>
</dbReference>
<reference evidence="1 2" key="1">
    <citation type="journal article" date="2022" name="Hortic Res">
        <title>A haplotype resolved chromosomal level avocado genome allows analysis of novel avocado genes.</title>
        <authorList>
            <person name="Nath O."/>
            <person name="Fletcher S.J."/>
            <person name="Hayward A."/>
            <person name="Shaw L.M."/>
            <person name="Masouleh A.K."/>
            <person name="Furtado A."/>
            <person name="Henry R.J."/>
            <person name="Mitter N."/>
        </authorList>
    </citation>
    <scope>NUCLEOTIDE SEQUENCE [LARGE SCALE GENOMIC DNA]</scope>
    <source>
        <strain evidence="2">cv. Hass</strain>
    </source>
</reference>
<gene>
    <name evidence="1" type="ORF">MRB53_028287</name>
</gene>
<accession>A0ACC2KFB2</accession>
<name>A0ACC2KFB2_PERAE</name>